<dbReference type="InterPro" id="IPR011990">
    <property type="entry name" value="TPR-like_helical_dom_sf"/>
</dbReference>
<gene>
    <name evidence="1" type="ORF">METZ01_LOCUS183350</name>
</gene>
<dbReference type="PANTHER" id="PTHR45588">
    <property type="entry name" value="TPR DOMAIN-CONTAINING PROTEIN"/>
    <property type="match status" value="1"/>
</dbReference>
<organism evidence="1">
    <name type="scientific">marine metagenome</name>
    <dbReference type="NCBI Taxonomy" id="408172"/>
    <lineage>
        <taxon>unclassified sequences</taxon>
        <taxon>metagenomes</taxon>
        <taxon>ecological metagenomes</taxon>
    </lineage>
</organism>
<evidence type="ECO:0000313" key="1">
    <source>
        <dbReference type="EMBL" id="SVB30496.1"/>
    </source>
</evidence>
<dbReference type="AlphaFoldDB" id="A0A382CWC7"/>
<reference evidence="1" key="1">
    <citation type="submission" date="2018-05" db="EMBL/GenBank/DDBJ databases">
        <authorList>
            <person name="Lanie J.A."/>
            <person name="Ng W.-L."/>
            <person name="Kazmierczak K.M."/>
            <person name="Andrzejewski T.M."/>
            <person name="Davidsen T.M."/>
            <person name="Wayne K.J."/>
            <person name="Tettelin H."/>
            <person name="Glass J.I."/>
            <person name="Rusch D."/>
            <person name="Podicherti R."/>
            <person name="Tsui H.-C.T."/>
            <person name="Winkler M.E."/>
        </authorList>
    </citation>
    <scope>NUCLEOTIDE SEQUENCE</scope>
</reference>
<evidence type="ECO:0008006" key="2">
    <source>
        <dbReference type="Google" id="ProtNLM"/>
    </source>
</evidence>
<dbReference type="PANTHER" id="PTHR45588:SF1">
    <property type="entry name" value="WW DOMAIN-CONTAINING PROTEIN"/>
    <property type="match status" value="1"/>
</dbReference>
<accession>A0A382CWC7</accession>
<dbReference type="Pfam" id="PF13432">
    <property type="entry name" value="TPR_16"/>
    <property type="match status" value="1"/>
</dbReference>
<dbReference type="Gene3D" id="1.25.40.10">
    <property type="entry name" value="Tetratricopeptide repeat domain"/>
    <property type="match status" value="1"/>
</dbReference>
<dbReference type="SUPFAM" id="SSF48452">
    <property type="entry name" value="TPR-like"/>
    <property type="match status" value="1"/>
</dbReference>
<name>A0A382CWC7_9ZZZZ</name>
<protein>
    <recommendedName>
        <fullName evidence="2">Tetratricopeptide repeat protein</fullName>
    </recommendedName>
</protein>
<proteinExistence type="predicted"/>
<dbReference type="EMBL" id="UINC01036474">
    <property type="protein sequence ID" value="SVB30496.1"/>
    <property type="molecule type" value="Genomic_DNA"/>
</dbReference>
<sequence length="534" mass="59395">MYRRISLTALVLLFAASPMVAQENGPDLPPGFDEQMPLHHDGRGLGPFSRSITTSSTEAQLYFDQGIQLLYAFDPNLAARSFREGWKKDPNCAMCYLGEAWAWGPYLNGPMVASDAPLAYAAVQKAHELAEGNTSPLEHALINAMAERYEDEHDRDRRRELDEQWAEKINELYAENPRDLDLGFLAGEALMLLEPRREWWEISNPAIQEIHRVLETVLQQDITHPGACHLYVHATERTDVPGKAEACAEHLGSSIPGASHIQHMPSHTFNRIGRWGDAVRGNTEAWHSDLKAEYGDGFAIYPSHNLHMLLFAASNDGQGAAAIQAAKHYAAMMDGGSYYQALTLFRFGYFEEILELDNTPEGTTPRGLWDFSKGYASLRTGDEGTARWYLNRVKQGAEGGTGVIRGHPAASILGIVASILEGEILRANGNIREAIDLLEKGVELEDGLVYDEPEPLNFSVRHWLGDALLEAGEDARAAEVYRAELKDHPHNGWSLLGLEHALRAQGKDQEADQVHAEFEVSWARADVYIRSSIF</sequence>